<protein>
    <submittedName>
        <fullName evidence="1">Uncharacterized protein</fullName>
    </submittedName>
</protein>
<reference evidence="1" key="1">
    <citation type="journal article" date="2022" name="bioRxiv">
        <title>Sequencing and chromosome-scale assembly of the giantPleurodeles waltlgenome.</title>
        <authorList>
            <person name="Brown T."/>
            <person name="Elewa A."/>
            <person name="Iarovenko S."/>
            <person name="Subramanian E."/>
            <person name="Araus A.J."/>
            <person name="Petzold A."/>
            <person name="Susuki M."/>
            <person name="Suzuki K.-i.T."/>
            <person name="Hayashi T."/>
            <person name="Toyoda A."/>
            <person name="Oliveira C."/>
            <person name="Osipova E."/>
            <person name="Leigh N.D."/>
            <person name="Simon A."/>
            <person name="Yun M.H."/>
        </authorList>
    </citation>
    <scope>NUCLEOTIDE SEQUENCE</scope>
    <source>
        <strain evidence="1">20211129_DDA</strain>
        <tissue evidence="1">Liver</tissue>
    </source>
</reference>
<sequence>MKRDQDTAVNSVCFKQNRRWKGRAATFTYNRQRWGKKSSARPTSSLHCACEEKKSLTLLSAPELPLALGSDRGFQDVLKDQHLQPG</sequence>
<name>A0AAV7KYN2_PLEWA</name>
<proteinExistence type="predicted"/>
<keyword evidence="2" id="KW-1185">Reference proteome</keyword>
<comment type="caution">
    <text evidence="1">The sequence shown here is derived from an EMBL/GenBank/DDBJ whole genome shotgun (WGS) entry which is preliminary data.</text>
</comment>
<evidence type="ECO:0000313" key="2">
    <source>
        <dbReference type="Proteomes" id="UP001066276"/>
    </source>
</evidence>
<organism evidence="1 2">
    <name type="scientific">Pleurodeles waltl</name>
    <name type="common">Iberian ribbed newt</name>
    <dbReference type="NCBI Taxonomy" id="8319"/>
    <lineage>
        <taxon>Eukaryota</taxon>
        <taxon>Metazoa</taxon>
        <taxon>Chordata</taxon>
        <taxon>Craniata</taxon>
        <taxon>Vertebrata</taxon>
        <taxon>Euteleostomi</taxon>
        <taxon>Amphibia</taxon>
        <taxon>Batrachia</taxon>
        <taxon>Caudata</taxon>
        <taxon>Salamandroidea</taxon>
        <taxon>Salamandridae</taxon>
        <taxon>Pleurodelinae</taxon>
        <taxon>Pleurodeles</taxon>
    </lineage>
</organism>
<gene>
    <name evidence="1" type="ORF">NDU88_004752</name>
</gene>
<dbReference type="Proteomes" id="UP001066276">
    <property type="component" value="Chromosome 12"/>
</dbReference>
<accession>A0AAV7KYN2</accession>
<dbReference type="EMBL" id="JANPWB010000016">
    <property type="protein sequence ID" value="KAJ1084606.1"/>
    <property type="molecule type" value="Genomic_DNA"/>
</dbReference>
<dbReference type="AlphaFoldDB" id="A0AAV7KYN2"/>
<evidence type="ECO:0000313" key="1">
    <source>
        <dbReference type="EMBL" id="KAJ1084606.1"/>
    </source>
</evidence>